<evidence type="ECO:0000313" key="1">
    <source>
        <dbReference type="EMBL" id="KAJ2993885.1"/>
    </source>
</evidence>
<reference evidence="1" key="1">
    <citation type="submission" date="2022-08" db="EMBL/GenBank/DDBJ databases">
        <title>Genome Sequence of Pycnoporus sanguineus.</title>
        <authorList>
            <person name="Buettner E."/>
        </authorList>
    </citation>
    <scope>NUCLEOTIDE SEQUENCE</scope>
    <source>
        <strain evidence="1">CG-C14</strain>
    </source>
</reference>
<dbReference type="Proteomes" id="UP001144978">
    <property type="component" value="Unassembled WGS sequence"/>
</dbReference>
<proteinExistence type="predicted"/>
<keyword evidence="2" id="KW-1185">Reference proteome</keyword>
<organism evidence="1 2">
    <name type="scientific">Trametes sanguinea</name>
    <dbReference type="NCBI Taxonomy" id="158606"/>
    <lineage>
        <taxon>Eukaryota</taxon>
        <taxon>Fungi</taxon>
        <taxon>Dikarya</taxon>
        <taxon>Basidiomycota</taxon>
        <taxon>Agaricomycotina</taxon>
        <taxon>Agaricomycetes</taxon>
        <taxon>Polyporales</taxon>
        <taxon>Polyporaceae</taxon>
        <taxon>Trametes</taxon>
    </lineage>
</organism>
<dbReference type="EMBL" id="JANSHE010002231">
    <property type="protein sequence ID" value="KAJ2993885.1"/>
    <property type="molecule type" value="Genomic_DNA"/>
</dbReference>
<comment type="caution">
    <text evidence="1">The sequence shown here is derived from an EMBL/GenBank/DDBJ whole genome shotgun (WGS) entry which is preliminary data.</text>
</comment>
<gene>
    <name evidence="1" type="ORF">NUW54_g7644</name>
</gene>
<evidence type="ECO:0000313" key="2">
    <source>
        <dbReference type="Proteomes" id="UP001144978"/>
    </source>
</evidence>
<name>A0ACC1PJY5_9APHY</name>
<sequence length="497" mass="54988">MVARRAPAAGDGRDRVMRQLDGDDLDARRVPALALPALDAHRAEAQQAHRAVALAHLDAVEDARARGLVRVLGVDVRRAARAGGFDSDVVDTHRRALNKARNDERKDSDTTIANNVAIAAGEAPDNGDERPVRQALFAWVDYIRTKMADYVVRRTTSSLDLNDKPIHKLHAIQRVPFVVVLRDDEMEVQHVLAEKLQGEGAKATKKNLELLLSTLCPRRAYAEVYATDRILHPAGCRHAVREWLDESALGTAVMAETTALRVSTVISASGVRAAQTISAAIATFYLGIRQALLHKFAPDLDGYQFPHDHQAIKYNDFPSTKINALLELLQHHRGKSCTPPAVIVHGHVVDSDLAARWPDWPTVPGAPIDKIIVYLAFPSQNWIVRKALREGDFEFEEIQGHATPAQRALTLKAFQSGRKQILLMSNVGTVGLNIAFANIVIIIDNLWSAQETEQLMGRVWRHPQEKKTIEYHVIADGTSDVFIGGISFDKGLVYIPR</sequence>
<protein>
    <submittedName>
        <fullName evidence="1">Uncharacterized protein</fullName>
    </submittedName>
</protein>
<accession>A0ACC1PJY5</accession>